<dbReference type="GO" id="GO:0008360">
    <property type="term" value="P:regulation of cell shape"/>
    <property type="evidence" value="ECO:0007669"/>
    <property type="project" value="UniProtKB-KW"/>
</dbReference>
<evidence type="ECO:0000256" key="13">
    <source>
        <dbReference type="ARBA" id="ARBA00047833"/>
    </source>
</evidence>
<protein>
    <recommendedName>
        <fullName evidence="3 14">UDP-N-acetylmuramate--L-alanine ligase</fullName>
        <ecNumber evidence="3 14">6.3.2.8</ecNumber>
    </recommendedName>
</protein>
<keyword evidence="11" id="KW-0131">Cell cycle</keyword>
<dbReference type="Gene3D" id="3.40.50.720">
    <property type="entry name" value="NAD(P)-binding Rossmann-like Domain"/>
    <property type="match status" value="1"/>
</dbReference>
<dbReference type="Gene3D" id="3.90.190.20">
    <property type="entry name" value="Mur ligase, C-terminal domain"/>
    <property type="match status" value="1"/>
</dbReference>
<evidence type="ECO:0000256" key="6">
    <source>
        <dbReference type="ARBA" id="ARBA00022618"/>
    </source>
</evidence>
<dbReference type="SUPFAM" id="SSF51984">
    <property type="entry name" value="MurCD N-terminal domain"/>
    <property type="match status" value="1"/>
</dbReference>
<feature type="domain" description="Mur ligase N-terminal catalytic" evidence="15">
    <location>
        <begin position="17"/>
        <end position="117"/>
    </location>
</feature>
<dbReference type="PANTHER" id="PTHR43445:SF3">
    <property type="entry name" value="UDP-N-ACETYLMURAMATE--L-ALANINE LIGASE"/>
    <property type="match status" value="1"/>
</dbReference>
<keyword evidence="10" id="KW-0573">Peptidoglycan synthesis</keyword>
<dbReference type="STRING" id="36874.HQ34_03555"/>
<dbReference type="RefSeq" id="WP_036851233.1">
    <property type="nucleotide sequence ID" value="NZ_JQJD01000024.1"/>
</dbReference>
<dbReference type="Pfam" id="PF02875">
    <property type="entry name" value="Mur_ligase_C"/>
    <property type="match status" value="1"/>
</dbReference>
<dbReference type="Proteomes" id="UP000030125">
    <property type="component" value="Unassembled WGS sequence"/>
</dbReference>
<organism evidence="18 19">
    <name type="scientific">Porphyromonas cangingivalis</name>
    <dbReference type="NCBI Taxonomy" id="36874"/>
    <lineage>
        <taxon>Bacteria</taxon>
        <taxon>Pseudomonadati</taxon>
        <taxon>Bacteroidota</taxon>
        <taxon>Bacteroidia</taxon>
        <taxon>Bacteroidales</taxon>
        <taxon>Porphyromonadaceae</taxon>
        <taxon>Porphyromonas</taxon>
    </lineage>
</organism>
<name>A0A0A2ERZ7_PORCN</name>
<dbReference type="Gene3D" id="3.40.1190.10">
    <property type="entry name" value="Mur-like, catalytic domain"/>
    <property type="match status" value="1"/>
</dbReference>
<dbReference type="PANTHER" id="PTHR43445">
    <property type="entry name" value="UDP-N-ACETYLMURAMATE--L-ALANINE LIGASE-RELATED"/>
    <property type="match status" value="1"/>
</dbReference>
<evidence type="ECO:0000259" key="15">
    <source>
        <dbReference type="Pfam" id="PF01225"/>
    </source>
</evidence>
<keyword evidence="6" id="KW-0132">Cell division</keyword>
<keyword evidence="8" id="KW-0067">ATP-binding</keyword>
<sequence>MTKAVDIDDSGTPRKVFFIGIGGIGMSAIARYFLHYGYAVGGYDRVETPITQSLVSKGAQIFYVDDEALIPESFRGDDCLIVYTPAIPRDNNVRLYYEGKGMVLHKRSEVLGLITARSKALCVAGTHGKTTTSTLLAHLLRQSHVGANAFLGGVSLNHDSNLMLDENSPYVVVEADEYDRSFHRLSPYMSIITSTKPDHLDIYGDAAAFTEAFEHFTSLTADGGLILMHDEETHIVPRLGNGTRALKYGGRSSSEYRYDNVSYEGGELYFDWHYPGGVYERMQIGTPIEINVVNATAALGLAQACGCTEDELRDGLASFRGVHRRFERVLVSSEHPILIDDYAHHPDEIDASLSSIRKLYPDKKITVVFQPHLYSRTADFQQEFGQSLSQCDDVILLDIYPARELPIPGISSHSILKYIDKSQKCVVSKAELVGELHKHDFDVLVMMGAGDIEFEVPKVKEYLKTIIR</sequence>
<comment type="caution">
    <text evidence="18">The sequence shown here is derived from an EMBL/GenBank/DDBJ whole genome shotgun (WGS) entry which is preliminary data.</text>
</comment>
<evidence type="ECO:0000313" key="19">
    <source>
        <dbReference type="Proteomes" id="UP000030125"/>
    </source>
</evidence>
<evidence type="ECO:0000256" key="7">
    <source>
        <dbReference type="ARBA" id="ARBA00022741"/>
    </source>
</evidence>
<dbReference type="InterPro" id="IPR050061">
    <property type="entry name" value="MurCDEF_pg_biosynth"/>
</dbReference>
<dbReference type="SUPFAM" id="SSF53244">
    <property type="entry name" value="MurD-like peptide ligases, peptide-binding domain"/>
    <property type="match status" value="1"/>
</dbReference>
<gene>
    <name evidence="18" type="ORF">HQ35_03940</name>
</gene>
<evidence type="ECO:0000256" key="5">
    <source>
        <dbReference type="ARBA" id="ARBA00022598"/>
    </source>
</evidence>
<comment type="pathway">
    <text evidence="2">Cell wall biogenesis; peptidoglycan biosynthesis.</text>
</comment>
<evidence type="ECO:0000256" key="10">
    <source>
        <dbReference type="ARBA" id="ARBA00022984"/>
    </source>
</evidence>
<dbReference type="GO" id="GO:0009252">
    <property type="term" value="P:peptidoglycan biosynthetic process"/>
    <property type="evidence" value="ECO:0007669"/>
    <property type="project" value="UniProtKB-UniRule"/>
</dbReference>
<comment type="subcellular location">
    <subcellularLocation>
        <location evidence="1">Cytoplasm</location>
    </subcellularLocation>
</comment>
<dbReference type="InterPro" id="IPR013221">
    <property type="entry name" value="Mur_ligase_cen"/>
</dbReference>
<comment type="catalytic activity">
    <reaction evidence="13">
        <text>UDP-N-acetyl-alpha-D-muramate + L-alanine + ATP = UDP-N-acetyl-alpha-D-muramoyl-L-alanine + ADP + phosphate + H(+)</text>
        <dbReference type="Rhea" id="RHEA:23372"/>
        <dbReference type="ChEBI" id="CHEBI:15378"/>
        <dbReference type="ChEBI" id="CHEBI:30616"/>
        <dbReference type="ChEBI" id="CHEBI:43474"/>
        <dbReference type="ChEBI" id="CHEBI:57972"/>
        <dbReference type="ChEBI" id="CHEBI:70757"/>
        <dbReference type="ChEBI" id="CHEBI:83898"/>
        <dbReference type="ChEBI" id="CHEBI:456216"/>
        <dbReference type="EC" id="6.3.2.8"/>
    </reaction>
</comment>
<keyword evidence="7" id="KW-0547">Nucleotide-binding</keyword>
<dbReference type="EC" id="6.3.2.8" evidence="3 14"/>
<feature type="domain" description="Mur ligase central" evidence="17">
    <location>
        <begin position="123"/>
        <end position="302"/>
    </location>
</feature>
<evidence type="ECO:0000256" key="2">
    <source>
        <dbReference type="ARBA" id="ARBA00004752"/>
    </source>
</evidence>
<reference evidence="18 19" key="1">
    <citation type="submission" date="2014-08" db="EMBL/GenBank/DDBJ databases">
        <title>Porphyromonas cangingivalis strain:COT-109_OH1386 Genome sequencing.</title>
        <authorList>
            <person name="Wallis C."/>
            <person name="Deusch O."/>
            <person name="O'Flynn C."/>
            <person name="Davis I."/>
            <person name="Jospin G."/>
            <person name="Darling A.E."/>
            <person name="Coil D.A."/>
            <person name="Alexiev A."/>
            <person name="Horsfall A."/>
            <person name="Kirkwood N."/>
            <person name="Harris S."/>
            <person name="Eisen J.A."/>
        </authorList>
    </citation>
    <scope>NUCLEOTIDE SEQUENCE [LARGE SCALE GENOMIC DNA]</scope>
    <source>
        <strain evidence="19">COT-109 OH1386</strain>
    </source>
</reference>
<evidence type="ECO:0000313" key="18">
    <source>
        <dbReference type="EMBL" id="KGN81693.1"/>
    </source>
</evidence>
<dbReference type="InterPro" id="IPR036615">
    <property type="entry name" value="Mur_ligase_C_dom_sf"/>
</dbReference>
<dbReference type="GO" id="GO:0005524">
    <property type="term" value="F:ATP binding"/>
    <property type="evidence" value="ECO:0007669"/>
    <property type="project" value="UniProtKB-KW"/>
</dbReference>
<dbReference type="GO" id="GO:0051301">
    <property type="term" value="P:cell division"/>
    <property type="evidence" value="ECO:0007669"/>
    <property type="project" value="UniProtKB-KW"/>
</dbReference>
<evidence type="ECO:0000256" key="8">
    <source>
        <dbReference type="ARBA" id="ARBA00022840"/>
    </source>
</evidence>
<dbReference type="AlphaFoldDB" id="A0A0A2ERZ7"/>
<evidence type="ECO:0000256" key="4">
    <source>
        <dbReference type="ARBA" id="ARBA00022490"/>
    </source>
</evidence>
<feature type="domain" description="Mur ligase C-terminal" evidence="16">
    <location>
        <begin position="324"/>
        <end position="450"/>
    </location>
</feature>
<dbReference type="InterPro" id="IPR005758">
    <property type="entry name" value="UDP-N-AcMur_Ala_ligase_MurC"/>
</dbReference>
<dbReference type="EMBL" id="JQJD01000024">
    <property type="protein sequence ID" value="KGN81693.1"/>
    <property type="molecule type" value="Genomic_DNA"/>
</dbReference>
<dbReference type="SUPFAM" id="SSF53623">
    <property type="entry name" value="MurD-like peptide ligases, catalytic domain"/>
    <property type="match status" value="1"/>
</dbReference>
<keyword evidence="5" id="KW-0436">Ligase</keyword>
<keyword evidence="19" id="KW-1185">Reference proteome</keyword>
<keyword evidence="4" id="KW-0963">Cytoplasm</keyword>
<accession>A0A0A2ERZ7</accession>
<dbReference type="Pfam" id="PF08245">
    <property type="entry name" value="Mur_ligase_M"/>
    <property type="match status" value="1"/>
</dbReference>
<proteinExistence type="predicted"/>
<dbReference type="OrthoDB" id="9804126at2"/>
<dbReference type="InterPro" id="IPR036565">
    <property type="entry name" value="Mur-like_cat_sf"/>
</dbReference>
<dbReference type="Pfam" id="PF01225">
    <property type="entry name" value="Mur_ligase"/>
    <property type="match status" value="1"/>
</dbReference>
<dbReference type="GO" id="GO:0005737">
    <property type="term" value="C:cytoplasm"/>
    <property type="evidence" value="ECO:0007669"/>
    <property type="project" value="UniProtKB-SubCell"/>
</dbReference>
<keyword evidence="12" id="KW-0961">Cell wall biogenesis/degradation</keyword>
<dbReference type="GO" id="GO:0008763">
    <property type="term" value="F:UDP-N-acetylmuramate-L-alanine ligase activity"/>
    <property type="evidence" value="ECO:0007669"/>
    <property type="project" value="UniProtKB-UniRule"/>
</dbReference>
<evidence type="ECO:0000256" key="1">
    <source>
        <dbReference type="ARBA" id="ARBA00004496"/>
    </source>
</evidence>
<dbReference type="NCBIfam" id="TIGR01082">
    <property type="entry name" value="murC"/>
    <property type="match status" value="1"/>
</dbReference>
<evidence type="ECO:0000256" key="14">
    <source>
        <dbReference type="NCBIfam" id="TIGR01082"/>
    </source>
</evidence>
<dbReference type="UniPathway" id="UPA00219"/>
<dbReference type="GO" id="GO:0071555">
    <property type="term" value="P:cell wall organization"/>
    <property type="evidence" value="ECO:0007669"/>
    <property type="project" value="UniProtKB-KW"/>
</dbReference>
<evidence type="ECO:0000259" key="17">
    <source>
        <dbReference type="Pfam" id="PF08245"/>
    </source>
</evidence>
<evidence type="ECO:0000256" key="3">
    <source>
        <dbReference type="ARBA" id="ARBA00012211"/>
    </source>
</evidence>
<dbReference type="InterPro" id="IPR000713">
    <property type="entry name" value="Mur_ligase_N"/>
</dbReference>
<dbReference type="InterPro" id="IPR004101">
    <property type="entry name" value="Mur_ligase_C"/>
</dbReference>
<dbReference type="eggNOG" id="COG0773">
    <property type="taxonomic scope" value="Bacteria"/>
</dbReference>
<keyword evidence="9" id="KW-0133">Cell shape</keyword>
<evidence type="ECO:0000256" key="12">
    <source>
        <dbReference type="ARBA" id="ARBA00023316"/>
    </source>
</evidence>
<evidence type="ECO:0000256" key="11">
    <source>
        <dbReference type="ARBA" id="ARBA00023306"/>
    </source>
</evidence>
<evidence type="ECO:0000256" key="9">
    <source>
        <dbReference type="ARBA" id="ARBA00022960"/>
    </source>
</evidence>
<evidence type="ECO:0000259" key="16">
    <source>
        <dbReference type="Pfam" id="PF02875"/>
    </source>
</evidence>